<evidence type="ECO:0000313" key="3">
    <source>
        <dbReference type="Proteomes" id="UP000220251"/>
    </source>
</evidence>
<reference evidence="3" key="1">
    <citation type="submission" date="2015-06" db="EMBL/GenBank/DDBJ databases">
        <authorList>
            <person name="Bertelli C."/>
        </authorList>
    </citation>
    <scope>NUCLEOTIDE SEQUENCE [LARGE SCALE GENOMIC DNA]</scope>
    <source>
        <strain evidence="3">CRIB-30</strain>
    </source>
</reference>
<proteinExistence type="predicted"/>
<dbReference type="AlphaFoldDB" id="A0A0H5DMP8"/>
<evidence type="ECO:0000313" key="2">
    <source>
        <dbReference type="EMBL" id="CRX37411.1"/>
    </source>
</evidence>
<keyword evidence="1" id="KW-0472">Membrane</keyword>
<feature type="transmembrane region" description="Helical" evidence="1">
    <location>
        <begin position="21"/>
        <end position="42"/>
    </location>
</feature>
<gene>
    <name evidence="2" type="ORF">ELAC_0047</name>
</gene>
<dbReference type="Proteomes" id="UP000220251">
    <property type="component" value="Unassembled WGS sequence"/>
</dbReference>
<dbReference type="InterPro" id="IPR012902">
    <property type="entry name" value="N_methyl_site"/>
</dbReference>
<keyword evidence="3" id="KW-1185">Reference proteome</keyword>
<sequence>MRINSTFLGKLSGKRKFSFTLIEVLIALSLSSIIMTAMFYFYQKAVRLDAEIQKVEEKVFSLRLLQSRLMKIVPRAVSPKEAEKDFYFLTGYQDQISKSGTPYLLFSYDRGVDIEPQFSNIVLGRLYVDKKGRLMLATVPAPSRWGQGALPIKREMLLSNVENISFSFYNPPEKDRSPLKENKPRILRGVILEDPEVKGGFLKEWKNEYGMLPALLKIELETKKGDVSEKKTLSYALPYSRQVVVYDRGG</sequence>
<dbReference type="RefSeq" id="WP_158227762.1">
    <property type="nucleotide sequence ID" value="NZ_CWGJ01000001.1"/>
</dbReference>
<name>A0A0H5DMP8_9BACT</name>
<dbReference type="SUPFAM" id="SSF54523">
    <property type="entry name" value="Pili subunits"/>
    <property type="match status" value="1"/>
</dbReference>
<dbReference type="InterPro" id="IPR045584">
    <property type="entry name" value="Pilin-like"/>
</dbReference>
<keyword evidence="1" id="KW-0812">Transmembrane</keyword>
<organism evidence="2 3">
    <name type="scientific">Estrella lausannensis</name>
    <dbReference type="NCBI Taxonomy" id="483423"/>
    <lineage>
        <taxon>Bacteria</taxon>
        <taxon>Pseudomonadati</taxon>
        <taxon>Chlamydiota</taxon>
        <taxon>Chlamydiia</taxon>
        <taxon>Parachlamydiales</taxon>
        <taxon>Candidatus Criblamydiaceae</taxon>
        <taxon>Estrella</taxon>
    </lineage>
</organism>
<dbReference type="NCBIfam" id="TIGR02532">
    <property type="entry name" value="IV_pilin_GFxxxE"/>
    <property type="match status" value="1"/>
</dbReference>
<dbReference type="EMBL" id="CWGJ01000001">
    <property type="protein sequence ID" value="CRX37411.1"/>
    <property type="molecule type" value="Genomic_DNA"/>
</dbReference>
<dbReference type="Pfam" id="PF07963">
    <property type="entry name" value="N_methyl"/>
    <property type="match status" value="1"/>
</dbReference>
<evidence type="ECO:0000256" key="1">
    <source>
        <dbReference type="SAM" id="Phobius"/>
    </source>
</evidence>
<keyword evidence="1" id="KW-1133">Transmembrane helix</keyword>
<protein>
    <submittedName>
        <fullName evidence="2">Conserved putative membrane protein</fullName>
    </submittedName>
</protein>
<dbReference type="OrthoDB" id="21382at2"/>
<accession>A0A0H5DMP8</accession>